<sequence length="106" mass="12103">MDFQDRLLQDQTGHQICSSLPGTYSTSPTDQTIWLDTSDVSDYVLLLFTTDLCKDSYRVNRPTERETSPMDGVHFSGVFLLPSRHTVCYTNYGTMDGPIVYKPKRE</sequence>
<comment type="caution">
    <text evidence="1">The sequence shown here is derived from an EMBL/GenBank/DDBJ whole genome shotgun (WGS) entry which is preliminary data.</text>
</comment>
<accession>A0ABP0H2C3</accession>
<reference evidence="1 2" key="1">
    <citation type="submission" date="2024-02" db="EMBL/GenBank/DDBJ databases">
        <authorList>
            <person name="Daric V."/>
            <person name="Darras S."/>
        </authorList>
    </citation>
    <scope>NUCLEOTIDE SEQUENCE [LARGE SCALE GENOMIC DNA]</scope>
</reference>
<organism evidence="1 2">
    <name type="scientific">Clavelina lepadiformis</name>
    <name type="common">Light-bulb sea squirt</name>
    <name type="synonym">Ascidia lepadiformis</name>
    <dbReference type="NCBI Taxonomy" id="159417"/>
    <lineage>
        <taxon>Eukaryota</taxon>
        <taxon>Metazoa</taxon>
        <taxon>Chordata</taxon>
        <taxon>Tunicata</taxon>
        <taxon>Ascidiacea</taxon>
        <taxon>Aplousobranchia</taxon>
        <taxon>Clavelinidae</taxon>
        <taxon>Clavelina</taxon>
    </lineage>
</organism>
<evidence type="ECO:0000313" key="1">
    <source>
        <dbReference type="EMBL" id="CAK8696675.1"/>
    </source>
</evidence>
<proteinExistence type="predicted"/>
<dbReference type="EMBL" id="CAWYQH010000163">
    <property type="protein sequence ID" value="CAK8696675.1"/>
    <property type="molecule type" value="Genomic_DNA"/>
</dbReference>
<keyword evidence="2" id="KW-1185">Reference proteome</keyword>
<protein>
    <submittedName>
        <fullName evidence="1">Uncharacterized protein</fullName>
    </submittedName>
</protein>
<name>A0ABP0H2C3_CLALP</name>
<evidence type="ECO:0000313" key="2">
    <source>
        <dbReference type="Proteomes" id="UP001642483"/>
    </source>
</evidence>
<gene>
    <name evidence="1" type="ORF">CVLEPA_LOCUS30010</name>
</gene>
<dbReference type="Proteomes" id="UP001642483">
    <property type="component" value="Unassembled WGS sequence"/>
</dbReference>